<dbReference type="Proteomes" id="UP000826661">
    <property type="component" value="Chromosome V"/>
</dbReference>
<evidence type="ECO:0000313" key="2">
    <source>
        <dbReference type="Proteomes" id="UP000826661"/>
    </source>
</evidence>
<dbReference type="AlphaFoldDB" id="A0A8G0PJD9"/>
<evidence type="ECO:0000313" key="1">
    <source>
        <dbReference type="EMBL" id="QYT02768.1"/>
    </source>
</evidence>
<protein>
    <submittedName>
        <fullName evidence="1">Uncharacterized protein</fullName>
    </submittedName>
</protein>
<gene>
    <name evidence="1" type="ORF">H0G86_009760</name>
</gene>
<sequence length="153" mass="17002">MGTLWLRDMQCKCSAVTYAVTATASTPDPKRFGRDPQAKPPMQAETKQARGIRLWRCAVFCVLHADGSPEGKRRNEKIFQLLLHVGTREERMFASWFVRDAADFGGSRDGRPWPLFGDRRLPAANGRPDSGTAQPHTLPAIWALACIVLPALL</sequence>
<name>A0A8G0PJD9_9HYPO</name>
<organism evidence="1 2">
    <name type="scientific">Trichoderma simmonsii</name>
    <dbReference type="NCBI Taxonomy" id="1491479"/>
    <lineage>
        <taxon>Eukaryota</taxon>
        <taxon>Fungi</taxon>
        <taxon>Dikarya</taxon>
        <taxon>Ascomycota</taxon>
        <taxon>Pezizomycotina</taxon>
        <taxon>Sordariomycetes</taxon>
        <taxon>Hypocreomycetidae</taxon>
        <taxon>Hypocreales</taxon>
        <taxon>Hypocreaceae</taxon>
        <taxon>Trichoderma</taxon>
    </lineage>
</organism>
<dbReference type="EMBL" id="CP075868">
    <property type="protein sequence ID" value="QYT02768.1"/>
    <property type="molecule type" value="Genomic_DNA"/>
</dbReference>
<keyword evidence="2" id="KW-1185">Reference proteome</keyword>
<accession>A0A8G0PJD9</accession>
<proteinExistence type="predicted"/>
<reference evidence="1 2" key="1">
    <citation type="journal article" date="2021" name="BMC Genomics">
        <title>Telomere-to-telomere genome assembly of asparaginase-producing Trichoderma simmonsii.</title>
        <authorList>
            <person name="Chung D."/>
            <person name="Kwon Y.M."/>
            <person name="Yang Y."/>
        </authorList>
    </citation>
    <scope>NUCLEOTIDE SEQUENCE [LARGE SCALE GENOMIC DNA]</scope>
    <source>
        <strain evidence="1 2">GH-Sj1</strain>
    </source>
</reference>